<sequence length="146" mass="16875">MHYGEIEYNLGKEIHQNVTSQRTVMTYHHGGSGHVTFELPARRAAAAALDRELNAVMEDEKQETDSAVQSSIVDRFQKIRDHWDSYPYVWASYMVVFGGLGIYSAYRWRALRKVENELLKFQEKLKQTMTAEELEQAIKDSQAGKF</sequence>
<evidence type="ECO:0000313" key="2">
    <source>
        <dbReference type="EMBL" id="KAL2614024.1"/>
    </source>
</evidence>
<evidence type="ECO:0000256" key="1">
    <source>
        <dbReference type="SAM" id="Phobius"/>
    </source>
</evidence>
<accession>A0ABD1XYY9</accession>
<dbReference type="AlphaFoldDB" id="A0ABD1XYY9"/>
<organism evidence="2 3">
    <name type="scientific">Riccia fluitans</name>
    <dbReference type="NCBI Taxonomy" id="41844"/>
    <lineage>
        <taxon>Eukaryota</taxon>
        <taxon>Viridiplantae</taxon>
        <taxon>Streptophyta</taxon>
        <taxon>Embryophyta</taxon>
        <taxon>Marchantiophyta</taxon>
        <taxon>Marchantiopsida</taxon>
        <taxon>Marchantiidae</taxon>
        <taxon>Marchantiales</taxon>
        <taxon>Ricciaceae</taxon>
        <taxon>Riccia</taxon>
    </lineage>
</organism>
<reference evidence="2 3" key="1">
    <citation type="submission" date="2024-09" db="EMBL/GenBank/DDBJ databases">
        <title>Chromosome-scale assembly of Riccia fluitans.</title>
        <authorList>
            <person name="Paukszto L."/>
            <person name="Sawicki J."/>
            <person name="Karawczyk K."/>
            <person name="Piernik-Szablinska J."/>
            <person name="Szczecinska M."/>
            <person name="Mazdziarz M."/>
        </authorList>
    </citation>
    <scope>NUCLEOTIDE SEQUENCE [LARGE SCALE GENOMIC DNA]</scope>
    <source>
        <strain evidence="2">Rf_01</strain>
        <tissue evidence="2">Aerial parts of the thallus</tissue>
    </source>
</reference>
<proteinExistence type="predicted"/>
<protein>
    <submittedName>
        <fullName evidence="2">Uncharacterized protein</fullName>
    </submittedName>
</protein>
<dbReference type="EMBL" id="JBHFFA010000007">
    <property type="protein sequence ID" value="KAL2614024.1"/>
    <property type="molecule type" value="Genomic_DNA"/>
</dbReference>
<evidence type="ECO:0000313" key="3">
    <source>
        <dbReference type="Proteomes" id="UP001605036"/>
    </source>
</evidence>
<keyword evidence="1" id="KW-0472">Membrane</keyword>
<keyword evidence="1" id="KW-1133">Transmembrane helix</keyword>
<keyword evidence="1" id="KW-0812">Transmembrane</keyword>
<feature type="transmembrane region" description="Helical" evidence="1">
    <location>
        <begin position="88"/>
        <end position="106"/>
    </location>
</feature>
<dbReference type="PANTHER" id="PTHR36794">
    <property type="entry name" value="TRANSMEMBRANE PROTEIN"/>
    <property type="match status" value="1"/>
</dbReference>
<name>A0ABD1XYY9_9MARC</name>
<gene>
    <name evidence="2" type="ORF">R1flu_025716</name>
</gene>
<dbReference type="Proteomes" id="UP001605036">
    <property type="component" value="Unassembled WGS sequence"/>
</dbReference>
<keyword evidence="3" id="KW-1185">Reference proteome</keyword>
<comment type="caution">
    <text evidence="2">The sequence shown here is derived from an EMBL/GenBank/DDBJ whole genome shotgun (WGS) entry which is preliminary data.</text>
</comment>
<dbReference type="PANTHER" id="PTHR36794:SF1">
    <property type="entry name" value="TRANSMEMBRANE PROTEIN"/>
    <property type="match status" value="1"/>
</dbReference>